<proteinExistence type="predicted"/>
<dbReference type="Proteomes" id="UP001293593">
    <property type="component" value="Unassembled WGS sequence"/>
</dbReference>
<organism evidence="2 3">
    <name type="scientific">Acacia crassicarpa</name>
    <name type="common">northern wattle</name>
    <dbReference type="NCBI Taxonomy" id="499986"/>
    <lineage>
        <taxon>Eukaryota</taxon>
        <taxon>Viridiplantae</taxon>
        <taxon>Streptophyta</taxon>
        <taxon>Embryophyta</taxon>
        <taxon>Tracheophyta</taxon>
        <taxon>Spermatophyta</taxon>
        <taxon>Magnoliopsida</taxon>
        <taxon>eudicotyledons</taxon>
        <taxon>Gunneridae</taxon>
        <taxon>Pentapetalae</taxon>
        <taxon>rosids</taxon>
        <taxon>fabids</taxon>
        <taxon>Fabales</taxon>
        <taxon>Fabaceae</taxon>
        <taxon>Caesalpinioideae</taxon>
        <taxon>mimosoid clade</taxon>
        <taxon>Acacieae</taxon>
        <taxon>Acacia</taxon>
    </lineage>
</organism>
<evidence type="ECO:0000256" key="1">
    <source>
        <dbReference type="SAM" id="MobiDB-lite"/>
    </source>
</evidence>
<accession>A0AAE1MMP1</accession>
<reference evidence="2" key="1">
    <citation type="submission" date="2023-10" db="EMBL/GenBank/DDBJ databases">
        <title>Chromosome-level genome of the transformable northern wattle, Acacia crassicarpa.</title>
        <authorList>
            <person name="Massaro I."/>
            <person name="Sinha N.R."/>
            <person name="Poethig S."/>
            <person name="Leichty A.R."/>
        </authorList>
    </citation>
    <scope>NUCLEOTIDE SEQUENCE</scope>
    <source>
        <strain evidence="2">Acra3RX</strain>
        <tissue evidence="2">Leaf</tissue>
    </source>
</reference>
<feature type="compositionally biased region" description="Basic and acidic residues" evidence="1">
    <location>
        <begin position="86"/>
        <end position="99"/>
    </location>
</feature>
<evidence type="ECO:0000313" key="3">
    <source>
        <dbReference type="Proteomes" id="UP001293593"/>
    </source>
</evidence>
<comment type="caution">
    <text evidence="2">The sequence shown here is derived from an EMBL/GenBank/DDBJ whole genome shotgun (WGS) entry which is preliminary data.</text>
</comment>
<evidence type="ECO:0000313" key="2">
    <source>
        <dbReference type="EMBL" id="KAK4266216.1"/>
    </source>
</evidence>
<keyword evidence="3" id="KW-1185">Reference proteome</keyword>
<protein>
    <submittedName>
        <fullName evidence="2">Uncharacterized protein</fullName>
    </submittedName>
</protein>
<gene>
    <name evidence="2" type="ORF">QN277_027171</name>
</gene>
<dbReference type="PANTHER" id="PTHR38932">
    <property type="entry name" value="BNAC03G64660D PROTEIN"/>
    <property type="match status" value="1"/>
</dbReference>
<sequence length="202" mass="22399">MYPKVKVRQEQYQEDHRAIQDNNLKALPSLSLRISPPPVRNQKGVSHPSPAEAPKCYVFHTPKPRVPVSEDLGACNLAADSSGLTGHEKDDNIDEDRVNIRASSVPPPRAVISSPDNDTMIGNKNRIKGRERLSGSKNYGVLQNRHAQCKVKSSNVTENSPNMRKPKEAADKSSNATDSAQKSRRPTKSSSNQITHPKKWDF</sequence>
<name>A0AAE1MMP1_9FABA</name>
<dbReference type="EMBL" id="JAWXYG010000008">
    <property type="protein sequence ID" value="KAK4266216.1"/>
    <property type="molecule type" value="Genomic_DNA"/>
</dbReference>
<feature type="region of interest" description="Disordered" evidence="1">
    <location>
        <begin position="31"/>
        <end position="52"/>
    </location>
</feature>
<feature type="compositionally biased region" description="Polar residues" evidence="1">
    <location>
        <begin position="151"/>
        <end position="162"/>
    </location>
</feature>
<feature type="region of interest" description="Disordered" evidence="1">
    <location>
        <begin position="79"/>
        <end position="202"/>
    </location>
</feature>
<dbReference type="PANTHER" id="PTHR38932:SF1">
    <property type="entry name" value="DUF4005 DOMAIN-CONTAINING PROTEIN"/>
    <property type="match status" value="1"/>
</dbReference>
<dbReference type="AlphaFoldDB" id="A0AAE1MMP1"/>